<accession>A0A9N9FKR5</accession>
<keyword evidence="1" id="KW-0812">Transmembrane</keyword>
<protein>
    <submittedName>
        <fullName evidence="2">901_t:CDS:1</fullName>
    </submittedName>
</protein>
<comment type="caution">
    <text evidence="2">The sequence shown here is derived from an EMBL/GenBank/DDBJ whole genome shotgun (WGS) entry which is preliminary data.</text>
</comment>
<evidence type="ECO:0000313" key="3">
    <source>
        <dbReference type="Proteomes" id="UP000789706"/>
    </source>
</evidence>
<dbReference type="Proteomes" id="UP000789706">
    <property type="component" value="Unassembled WGS sequence"/>
</dbReference>
<proteinExistence type="predicted"/>
<dbReference type="OrthoDB" id="10560776at2759"/>
<keyword evidence="1" id="KW-1133">Transmembrane helix</keyword>
<sequence length="120" mass="13591">MEIFKMEKIFFNHTFRDITLLIIKEFAGLALSIASGPFSPLIGIVIYGGGKFTKKILKQEAIGDFIEDVGISTLLNGFFIKFFKFGGLLVGKLFKNDRKIFWFAVTALMNARKAINYLKK</sequence>
<keyword evidence="3" id="KW-1185">Reference proteome</keyword>
<feature type="transmembrane region" description="Helical" evidence="1">
    <location>
        <begin position="26"/>
        <end position="49"/>
    </location>
</feature>
<feature type="transmembrane region" description="Helical" evidence="1">
    <location>
        <begin position="69"/>
        <end position="90"/>
    </location>
</feature>
<dbReference type="EMBL" id="CAJVPK010000723">
    <property type="protein sequence ID" value="CAG8543159.1"/>
    <property type="molecule type" value="Genomic_DNA"/>
</dbReference>
<keyword evidence="1" id="KW-0472">Membrane</keyword>
<evidence type="ECO:0000256" key="1">
    <source>
        <dbReference type="SAM" id="Phobius"/>
    </source>
</evidence>
<dbReference type="AlphaFoldDB" id="A0A9N9FKR5"/>
<organism evidence="2 3">
    <name type="scientific">Diversispora eburnea</name>
    <dbReference type="NCBI Taxonomy" id="1213867"/>
    <lineage>
        <taxon>Eukaryota</taxon>
        <taxon>Fungi</taxon>
        <taxon>Fungi incertae sedis</taxon>
        <taxon>Mucoromycota</taxon>
        <taxon>Glomeromycotina</taxon>
        <taxon>Glomeromycetes</taxon>
        <taxon>Diversisporales</taxon>
        <taxon>Diversisporaceae</taxon>
        <taxon>Diversispora</taxon>
    </lineage>
</organism>
<reference evidence="2" key="1">
    <citation type="submission" date="2021-06" db="EMBL/GenBank/DDBJ databases">
        <authorList>
            <person name="Kallberg Y."/>
            <person name="Tangrot J."/>
            <person name="Rosling A."/>
        </authorList>
    </citation>
    <scope>NUCLEOTIDE SEQUENCE</scope>
    <source>
        <strain evidence="2">AZ414A</strain>
    </source>
</reference>
<name>A0A9N9FKR5_9GLOM</name>
<gene>
    <name evidence="2" type="ORF">DEBURN_LOCUS6717</name>
</gene>
<evidence type="ECO:0000313" key="2">
    <source>
        <dbReference type="EMBL" id="CAG8543159.1"/>
    </source>
</evidence>